<dbReference type="InterPro" id="IPR018337">
    <property type="entry name" value="Cell_wall/Cho-bd_repeat"/>
</dbReference>
<dbReference type="Gene3D" id="2.10.270.20">
    <property type="match status" value="1"/>
</dbReference>
<keyword evidence="3" id="KW-0732">Signal</keyword>
<dbReference type="PROSITE" id="PS51170">
    <property type="entry name" value="CW"/>
    <property type="match status" value="2"/>
</dbReference>
<feature type="repeat" description="Cell wall-binding" evidence="2">
    <location>
        <begin position="64"/>
        <end position="83"/>
    </location>
</feature>
<keyword evidence="1" id="KW-0677">Repeat</keyword>
<dbReference type="SUPFAM" id="SSF69360">
    <property type="entry name" value="Cell wall binding repeat"/>
    <property type="match status" value="1"/>
</dbReference>
<feature type="domain" description="SCP" evidence="4">
    <location>
        <begin position="226"/>
        <end position="353"/>
    </location>
</feature>
<dbReference type="Proteomes" id="UP000472355">
    <property type="component" value="Unassembled WGS sequence"/>
</dbReference>
<dbReference type="Gene3D" id="3.40.33.10">
    <property type="entry name" value="CAP"/>
    <property type="match status" value="1"/>
</dbReference>
<evidence type="ECO:0000259" key="4">
    <source>
        <dbReference type="Pfam" id="PF00188"/>
    </source>
</evidence>
<dbReference type="Pfam" id="PF01473">
    <property type="entry name" value="Choline_bind_1"/>
    <property type="match status" value="1"/>
</dbReference>
<accession>A0A6M0SRT4</accession>
<feature type="repeat" description="Cell wall-binding" evidence="2">
    <location>
        <begin position="43"/>
        <end position="62"/>
    </location>
</feature>
<dbReference type="Gene3D" id="2.10.270.10">
    <property type="entry name" value="Cholin Binding"/>
    <property type="match status" value="1"/>
</dbReference>
<gene>
    <name evidence="5" type="ORF">EXM65_15920</name>
</gene>
<evidence type="ECO:0000256" key="3">
    <source>
        <dbReference type="SAM" id="SignalP"/>
    </source>
</evidence>
<organism evidence="5 6">
    <name type="scientific">Clostridium botulinum</name>
    <dbReference type="NCBI Taxonomy" id="1491"/>
    <lineage>
        <taxon>Bacteria</taxon>
        <taxon>Bacillati</taxon>
        <taxon>Bacillota</taxon>
        <taxon>Clostridia</taxon>
        <taxon>Eubacteriales</taxon>
        <taxon>Clostridiaceae</taxon>
        <taxon>Clostridium</taxon>
    </lineage>
</organism>
<dbReference type="InterPro" id="IPR035940">
    <property type="entry name" value="CAP_sf"/>
</dbReference>
<reference evidence="5 6" key="1">
    <citation type="submission" date="2019-02" db="EMBL/GenBank/DDBJ databases">
        <title>Genome sequencing of Clostridium botulinum clinical isolates.</title>
        <authorList>
            <person name="Brunt J."/>
            <person name="Van Vliet A.H.M."/>
            <person name="Stringer S.C."/>
            <person name="Grant K.A."/>
            <person name="Carter A.C."/>
            <person name="Peck M.W."/>
        </authorList>
    </citation>
    <scope>NUCLEOTIDE SEQUENCE [LARGE SCALE GENOMIC DNA]</scope>
    <source>
        <strain evidence="5 6">H113700579</strain>
    </source>
</reference>
<comment type="caution">
    <text evidence="5">The sequence shown here is derived from an EMBL/GenBank/DDBJ whole genome shotgun (WGS) entry which is preliminary data.</text>
</comment>
<dbReference type="AlphaFoldDB" id="A0A6M0SRT4"/>
<dbReference type="CDD" id="cd05379">
    <property type="entry name" value="CAP_bacterial"/>
    <property type="match status" value="1"/>
</dbReference>
<feature type="chain" id="PRO_5026755600" description="SCP domain-containing protein" evidence="3">
    <location>
        <begin position="26"/>
        <end position="354"/>
    </location>
</feature>
<dbReference type="SUPFAM" id="SSF55797">
    <property type="entry name" value="PR-1-like"/>
    <property type="match status" value="1"/>
</dbReference>
<evidence type="ECO:0000313" key="5">
    <source>
        <dbReference type="EMBL" id="NFA44013.1"/>
    </source>
</evidence>
<dbReference type="Pfam" id="PF19127">
    <property type="entry name" value="Choline_bind_3"/>
    <property type="match status" value="1"/>
</dbReference>
<evidence type="ECO:0000313" key="6">
    <source>
        <dbReference type="Proteomes" id="UP000472355"/>
    </source>
</evidence>
<dbReference type="Pfam" id="PF00188">
    <property type="entry name" value="CAP"/>
    <property type="match status" value="1"/>
</dbReference>
<protein>
    <recommendedName>
        <fullName evidence="4">SCP domain-containing protein</fullName>
    </recommendedName>
</protein>
<name>A0A6M0SRT4_CLOBO</name>
<dbReference type="EMBL" id="SGKU01000057">
    <property type="protein sequence ID" value="NFA44013.1"/>
    <property type="molecule type" value="Genomic_DNA"/>
</dbReference>
<evidence type="ECO:0000256" key="1">
    <source>
        <dbReference type="ARBA" id="ARBA00022737"/>
    </source>
</evidence>
<sequence>MIKKLVTSLLITATIVSINPIGANASWKQDNNGWWNTEGNSWSRGWKNIDGTWYYFNTSNGYMKTGWLNENGIWYYFNTDGSMVTGNKNIDGKVYSFGNDGKWTGATTIYTYENNGWVQEGSEWKYRENGEFVEGWKQINGDSYFFNSMNRMVTGVAYIGTENKIHEFDDNGKWLGEYKNTNNSGKVDNTTTSNNDINENKTTTKDNEIQLSESEFYNEVCKEMFRMVNKHREANGVKKLEWSDELMESAKAKSQHMVDNNYFSHDWNGKDFKQVTKDICGTNIARENITIWYNKSYKSSDYAKQLANETFLRWKNSHGHNIAMLDNNYSEFGFGFIYGKYAGYSAIYATQQFR</sequence>
<dbReference type="InterPro" id="IPR014044">
    <property type="entry name" value="CAP_dom"/>
</dbReference>
<proteinExistence type="predicted"/>
<evidence type="ECO:0000256" key="2">
    <source>
        <dbReference type="PROSITE-ProRule" id="PRU00591"/>
    </source>
</evidence>
<feature type="signal peptide" evidence="3">
    <location>
        <begin position="1"/>
        <end position="25"/>
    </location>
</feature>
<dbReference type="PANTHER" id="PTHR31157:SF1">
    <property type="entry name" value="SCP DOMAIN-CONTAINING PROTEIN"/>
    <property type="match status" value="1"/>
</dbReference>
<dbReference type="PANTHER" id="PTHR31157">
    <property type="entry name" value="SCP DOMAIN-CONTAINING PROTEIN"/>
    <property type="match status" value="1"/>
</dbReference>